<dbReference type="GO" id="GO:0070531">
    <property type="term" value="C:BRCA1-A complex"/>
    <property type="evidence" value="ECO:0007669"/>
    <property type="project" value="TreeGrafter"/>
</dbReference>
<sequence length="293" mass="32031">MIEVLGANVNIEDSNRTTPLHTACFHGQTRVVELLLQSNANTNAVDQLGNTPLHSAITGSRPEIINVLLSHGCDTTIANKEGQIFTHLVNEFLITAVYEVKVAQVISLIKGQADPNCRDAYGFTVLCHASFKLDRDRDFYPVDLTFITHVICTNNFYFFSPNHHHHQSTTFGSPLPPTLHAKLQTPPALHASPLSFPLPRARVLFSSLDIATKGNAIPSNHCAETLPLLEDAGAEPQPQRQAPRGKTPSTTFRLGCGACWRCFAEALLFSESERRGAGVSRRSRVLRGASGKS</sequence>
<dbReference type="AlphaFoldDB" id="A0A3R7MJG9"/>
<feature type="repeat" description="ANK" evidence="3">
    <location>
        <begin position="15"/>
        <end position="47"/>
    </location>
</feature>
<proteinExistence type="predicted"/>
<protein>
    <submittedName>
        <fullName evidence="4">Ankyrin repeat protein</fullName>
    </submittedName>
</protein>
<dbReference type="GO" id="GO:0031436">
    <property type="term" value="C:BRCA1-BARD1 complex"/>
    <property type="evidence" value="ECO:0007669"/>
    <property type="project" value="TreeGrafter"/>
</dbReference>
<dbReference type="EMBL" id="QCYY01000696">
    <property type="protein sequence ID" value="ROT83380.1"/>
    <property type="molecule type" value="Genomic_DNA"/>
</dbReference>
<dbReference type="GO" id="GO:0004842">
    <property type="term" value="F:ubiquitin-protein transferase activity"/>
    <property type="evidence" value="ECO:0007669"/>
    <property type="project" value="TreeGrafter"/>
</dbReference>
<keyword evidence="2 3" id="KW-0040">ANK repeat</keyword>
<evidence type="ECO:0000256" key="1">
    <source>
        <dbReference type="ARBA" id="ARBA00022737"/>
    </source>
</evidence>
<dbReference type="SMART" id="SM00248">
    <property type="entry name" value="ANK"/>
    <property type="match status" value="2"/>
</dbReference>
<dbReference type="InterPro" id="IPR036770">
    <property type="entry name" value="Ankyrin_rpt-contain_sf"/>
</dbReference>
<evidence type="ECO:0000256" key="3">
    <source>
        <dbReference type="PROSITE-ProRule" id="PRU00023"/>
    </source>
</evidence>
<feature type="repeat" description="ANK" evidence="3">
    <location>
        <begin position="48"/>
        <end position="80"/>
    </location>
</feature>
<reference evidence="4 5" key="1">
    <citation type="submission" date="2018-04" db="EMBL/GenBank/DDBJ databases">
        <authorList>
            <person name="Zhang X."/>
            <person name="Yuan J."/>
            <person name="Li F."/>
            <person name="Xiang J."/>
        </authorList>
    </citation>
    <scope>NUCLEOTIDE SEQUENCE [LARGE SCALE GENOMIC DNA]</scope>
    <source>
        <tissue evidence="4">Muscle</tissue>
    </source>
</reference>
<dbReference type="InterPro" id="IPR002110">
    <property type="entry name" value="Ankyrin_rpt"/>
</dbReference>
<dbReference type="PROSITE" id="PS50297">
    <property type="entry name" value="ANK_REP_REGION"/>
    <property type="match status" value="2"/>
</dbReference>
<keyword evidence="1" id="KW-0677">Repeat</keyword>
<evidence type="ECO:0000256" key="2">
    <source>
        <dbReference type="ARBA" id="ARBA00023043"/>
    </source>
</evidence>
<accession>A0A3R7MJG9</accession>
<dbReference type="PANTHER" id="PTHR24171:SF8">
    <property type="entry name" value="BRCA1-ASSOCIATED RING DOMAIN PROTEIN 1"/>
    <property type="match status" value="1"/>
</dbReference>
<organism evidence="4 5">
    <name type="scientific">Penaeus vannamei</name>
    <name type="common">Whiteleg shrimp</name>
    <name type="synonym">Litopenaeus vannamei</name>
    <dbReference type="NCBI Taxonomy" id="6689"/>
    <lineage>
        <taxon>Eukaryota</taxon>
        <taxon>Metazoa</taxon>
        <taxon>Ecdysozoa</taxon>
        <taxon>Arthropoda</taxon>
        <taxon>Crustacea</taxon>
        <taxon>Multicrustacea</taxon>
        <taxon>Malacostraca</taxon>
        <taxon>Eumalacostraca</taxon>
        <taxon>Eucarida</taxon>
        <taxon>Decapoda</taxon>
        <taxon>Dendrobranchiata</taxon>
        <taxon>Penaeoidea</taxon>
        <taxon>Penaeidae</taxon>
        <taxon>Penaeus</taxon>
    </lineage>
</organism>
<evidence type="ECO:0000313" key="4">
    <source>
        <dbReference type="EMBL" id="ROT83380.1"/>
    </source>
</evidence>
<dbReference type="SUPFAM" id="SSF48403">
    <property type="entry name" value="Ankyrin repeat"/>
    <property type="match status" value="1"/>
</dbReference>
<evidence type="ECO:0000313" key="5">
    <source>
        <dbReference type="Proteomes" id="UP000283509"/>
    </source>
</evidence>
<dbReference type="STRING" id="6689.A0A3R7MJG9"/>
<name>A0A3R7MJG9_PENVA</name>
<keyword evidence="5" id="KW-1185">Reference proteome</keyword>
<gene>
    <name evidence="4" type="ORF">C7M84_023440</name>
</gene>
<dbReference type="Proteomes" id="UP000283509">
    <property type="component" value="Unassembled WGS sequence"/>
</dbReference>
<dbReference type="Pfam" id="PF12796">
    <property type="entry name" value="Ank_2"/>
    <property type="match status" value="1"/>
</dbReference>
<dbReference type="GO" id="GO:0085020">
    <property type="term" value="P:protein K6-linked ubiquitination"/>
    <property type="evidence" value="ECO:0007669"/>
    <property type="project" value="TreeGrafter"/>
</dbReference>
<dbReference type="Gene3D" id="1.25.40.20">
    <property type="entry name" value="Ankyrin repeat-containing domain"/>
    <property type="match status" value="1"/>
</dbReference>
<dbReference type="PANTHER" id="PTHR24171">
    <property type="entry name" value="ANKYRIN REPEAT DOMAIN-CONTAINING PROTEIN 39-RELATED"/>
    <property type="match status" value="1"/>
</dbReference>
<reference evidence="4 5" key="2">
    <citation type="submission" date="2019-01" db="EMBL/GenBank/DDBJ databases">
        <title>The decoding of complex shrimp genome reveals the adaptation for benthos swimmer, frequently molting mechanism and breeding impact on genome.</title>
        <authorList>
            <person name="Sun Y."/>
            <person name="Gao Y."/>
            <person name="Yu Y."/>
        </authorList>
    </citation>
    <scope>NUCLEOTIDE SEQUENCE [LARGE SCALE GENOMIC DNA]</scope>
    <source>
        <tissue evidence="4">Muscle</tissue>
    </source>
</reference>
<dbReference type="PROSITE" id="PS50088">
    <property type="entry name" value="ANK_REPEAT"/>
    <property type="match status" value="2"/>
</dbReference>
<comment type="caution">
    <text evidence="4">The sequence shown here is derived from an EMBL/GenBank/DDBJ whole genome shotgun (WGS) entry which is preliminary data.</text>
</comment>